<accession>A0A0B7BL01</accession>
<evidence type="ECO:0000256" key="1">
    <source>
        <dbReference type="SAM" id="MobiDB-lite"/>
    </source>
</evidence>
<feature type="non-terminal residue" evidence="2">
    <location>
        <position position="241"/>
    </location>
</feature>
<dbReference type="EMBL" id="HACG01047124">
    <property type="protein sequence ID" value="CEK93989.1"/>
    <property type="molecule type" value="Transcribed_RNA"/>
</dbReference>
<sequence length="241" mass="28032">MAVHITDMINRYKFKTSTIFGRSVVVNTYIIPKIIYTATVFDPPKRTIRDINKQIRRFVFGNTIYSIQHATLIQDKRQGGIALQDIQTKIKALKNKPYKPHHQTPRTSHASALYYIGLRLTKLVPLKNSVPHYFGSLPTFYKTCIQAIQGNEKLIHQTTTKIYQHLVKLQAPPLHLRIKRGYNYFITDHTNIRKLTQPKHSNQSPRGNIQTNIQHDTYKRTDSKQTQTSNKMPAMQNKHTR</sequence>
<feature type="region of interest" description="Disordered" evidence="1">
    <location>
        <begin position="195"/>
        <end position="241"/>
    </location>
</feature>
<feature type="compositionally biased region" description="Polar residues" evidence="1">
    <location>
        <begin position="198"/>
        <end position="215"/>
    </location>
</feature>
<proteinExistence type="predicted"/>
<evidence type="ECO:0000313" key="2">
    <source>
        <dbReference type="EMBL" id="CEK93989.1"/>
    </source>
</evidence>
<gene>
    <name evidence="2" type="primary">ORF198302</name>
</gene>
<name>A0A0B7BL01_9EUPU</name>
<reference evidence="2" key="1">
    <citation type="submission" date="2014-12" db="EMBL/GenBank/DDBJ databases">
        <title>Insight into the proteome of Arion vulgaris.</title>
        <authorList>
            <person name="Aradska J."/>
            <person name="Bulat T."/>
            <person name="Smidak R."/>
            <person name="Sarate P."/>
            <person name="Gangsoo J."/>
            <person name="Sialana F."/>
            <person name="Bilban M."/>
            <person name="Lubec G."/>
        </authorList>
    </citation>
    <scope>NUCLEOTIDE SEQUENCE</scope>
    <source>
        <tissue evidence="2">Skin</tissue>
    </source>
</reference>
<dbReference type="AlphaFoldDB" id="A0A0B7BL01"/>
<protein>
    <submittedName>
        <fullName evidence="2">Uncharacterized protein</fullName>
    </submittedName>
</protein>
<organism evidence="2">
    <name type="scientific">Arion vulgaris</name>
    <dbReference type="NCBI Taxonomy" id="1028688"/>
    <lineage>
        <taxon>Eukaryota</taxon>
        <taxon>Metazoa</taxon>
        <taxon>Spiralia</taxon>
        <taxon>Lophotrochozoa</taxon>
        <taxon>Mollusca</taxon>
        <taxon>Gastropoda</taxon>
        <taxon>Heterobranchia</taxon>
        <taxon>Euthyneura</taxon>
        <taxon>Panpulmonata</taxon>
        <taxon>Eupulmonata</taxon>
        <taxon>Stylommatophora</taxon>
        <taxon>Helicina</taxon>
        <taxon>Arionoidea</taxon>
        <taxon>Arionidae</taxon>
        <taxon>Arion</taxon>
    </lineage>
</organism>